<dbReference type="Proteomes" id="UP000794436">
    <property type="component" value="Unassembled WGS sequence"/>
</dbReference>
<sequence>MVSVRLLAPRPTRLLTPVKALRLLQSRLIAVLVSLNAAKLRRLLLRGGSLYGAFALLLGGFYRHPLELVEVTARVNFTIVRTVLAYVLRGCKPLYPEWTLGFEVVRAVVRLTLSGYGDRLLLPQNAQHVRWQSEWVGTALGFVSTRQLGTSVEPFQHMGLEHLWIRSRTPPVAKSGRVHRVVVLYYHGGGFAVMSPRWYIAFASEVQSRVAKLLHAQLGEHDDDAAIHVQVLLANYRKIPEHPYPLPCDDALSMYEYLLTHEKLSPSQIILGGDSAGGALVMSTLLRIRNHQPVNTPLAALLVCPFIDMESGGNEHEYPHCIIGDRLGIAIYANYLPKEGDVWSWGDASPAHCDLQGLPPVYIQAAELDYLLPNSKRLYEKAKADGATDWTMDVHKNLPHVFSTFPTLLLPSASQGLDALAGFAARHFASSIKKTQDGHVALTA</sequence>
<dbReference type="SUPFAM" id="SSF53474">
    <property type="entry name" value="alpha/beta-Hydrolases"/>
    <property type="match status" value="1"/>
</dbReference>
<dbReference type="GO" id="GO:0016787">
    <property type="term" value="F:hydrolase activity"/>
    <property type="evidence" value="ECO:0007669"/>
    <property type="project" value="UniProtKB-KW"/>
</dbReference>
<accession>A0A8K1CBK7</accession>
<proteinExistence type="predicted"/>
<evidence type="ECO:0000256" key="1">
    <source>
        <dbReference type="ARBA" id="ARBA00022801"/>
    </source>
</evidence>
<organism evidence="3 4">
    <name type="scientific">Pythium oligandrum</name>
    <name type="common">Mycoparasitic fungus</name>
    <dbReference type="NCBI Taxonomy" id="41045"/>
    <lineage>
        <taxon>Eukaryota</taxon>
        <taxon>Sar</taxon>
        <taxon>Stramenopiles</taxon>
        <taxon>Oomycota</taxon>
        <taxon>Peronosporomycetes</taxon>
        <taxon>Pythiales</taxon>
        <taxon>Pythiaceae</taxon>
        <taxon>Pythium</taxon>
    </lineage>
</organism>
<keyword evidence="1" id="KW-0378">Hydrolase</keyword>
<comment type="caution">
    <text evidence="3">The sequence shown here is derived from an EMBL/GenBank/DDBJ whole genome shotgun (WGS) entry which is preliminary data.</text>
</comment>
<dbReference type="InterPro" id="IPR050300">
    <property type="entry name" value="GDXG_lipolytic_enzyme"/>
</dbReference>
<dbReference type="PANTHER" id="PTHR48081">
    <property type="entry name" value="AB HYDROLASE SUPERFAMILY PROTEIN C4A8.06C"/>
    <property type="match status" value="1"/>
</dbReference>
<name>A0A8K1CBK7_PYTOL</name>
<reference evidence="3" key="1">
    <citation type="submission" date="2019-03" db="EMBL/GenBank/DDBJ databases">
        <title>Long read genome sequence of the mycoparasitic Pythium oligandrum ATCC 38472 isolated from sugarbeet rhizosphere.</title>
        <authorList>
            <person name="Gaulin E."/>
        </authorList>
    </citation>
    <scope>NUCLEOTIDE SEQUENCE</scope>
    <source>
        <strain evidence="3">ATCC 38472_TT</strain>
    </source>
</reference>
<dbReference type="InterPro" id="IPR029058">
    <property type="entry name" value="AB_hydrolase_fold"/>
</dbReference>
<keyword evidence="4" id="KW-1185">Reference proteome</keyword>
<gene>
    <name evidence="3" type="ORF">Poli38472_004451</name>
</gene>
<dbReference type="InterPro" id="IPR013094">
    <property type="entry name" value="AB_hydrolase_3"/>
</dbReference>
<evidence type="ECO:0000313" key="3">
    <source>
        <dbReference type="EMBL" id="TMW59382.1"/>
    </source>
</evidence>
<dbReference type="Gene3D" id="3.40.50.1820">
    <property type="entry name" value="alpha/beta hydrolase"/>
    <property type="match status" value="1"/>
</dbReference>
<feature type="domain" description="Alpha/beta hydrolase fold-3" evidence="2">
    <location>
        <begin position="183"/>
        <end position="402"/>
    </location>
</feature>
<dbReference type="EMBL" id="SPLM01000109">
    <property type="protein sequence ID" value="TMW59382.1"/>
    <property type="molecule type" value="Genomic_DNA"/>
</dbReference>
<dbReference type="PANTHER" id="PTHR48081:SF8">
    <property type="entry name" value="ALPHA_BETA HYDROLASE FOLD-3 DOMAIN-CONTAINING PROTEIN-RELATED"/>
    <property type="match status" value="1"/>
</dbReference>
<dbReference type="AlphaFoldDB" id="A0A8K1CBK7"/>
<protein>
    <recommendedName>
        <fullName evidence="2">Alpha/beta hydrolase fold-3 domain-containing protein</fullName>
    </recommendedName>
</protein>
<dbReference type="Pfam" id="PF07859">
    <property type="entry name" value="Abhydrolase_3"/>
    <property type="match status" value="1"/>
</dbReference>
<dbReference type="OrthoDB" id="408631at2759"/>
<evidence type="ECO:0000313" key="4">
    <source>
        <dbReference type="Proteomes" id="UP000794436"/>
    </source>
</evidence>
<evidence type="ECO:0000259" key="2">
    <source>
        <dbReference type="Pfam" id="PF07859"/>
    </source>
</evidence>